<evidence type="ECO:0000256" key="12">
    <source>
        <dbReference type="ARBA" id="ARBA00023136"/>
    </source>
</evidence>
<keyword evidence="12" id="KW-0472">Membrane</keyword>
<evidence type="ECO:0000256" key="2">
    <source>
        <dbReference type="ARBA" id="ARBA00004370"/>
    </source>
</evidence>
<accession>A0A9P6DBJ7</accession>
<dbReference type="Proteomes" id="UP000807025">
    <property type="component" value="Unassembled WGS sequence"/>
</dbReference>
<dbReference type="InterPro" id="IPR050121">
    <property type="entry name" value="Cytochrome_P450_monoxygenase"/>
</dbReference>
<dbReference type="PANTHER" id="PTHR24305:SF166">
    <property type="entry name" value="CYTOCHROME P450 12A4, MITOCHONDRIAL-RELATED"/>
    <property type="match status" value="1"/>
</dbReference>
<protein>
    <submittedName>
        <fullName evidence="14">Cytochrome P450</fullName>
    </submittedName>
</protein>
<keyword evidence="6" id="KW-0812">Transmembrane</keyword>
<dbReference type="CDD" id="cd11069">
    <property type="entry name" value="CYP_FUM15-like"/>
    <property type="match status" value="1"/>
</dbReference>
<name>A0A9P6DBJ7_PLEER</name>
<dbReference type="InterPro" id="IPR001128">
    <property type="entry name" value="Cyt_P450"/>
</dbReference>
<dbReference type="GO" id="GO:0005506">
    <property type="term" value="F:iron ion binding"/>
    <property type="evidence" value="ECO:0007669"/>
    <property type="project" value="InterPro"/>
</dbReference>
<feature type="binding site" description="axial binding residue" evidence="13">
    <location>
        <position position="495"/>
    </location>
    <ligand>
        <name>heme</name>
        <dbReference type="ChEBI" id="CHEBI:30413"/>
    </ligand>
    <ligandPart>
        <name>Fe</name>
        <dbReference type="ChEBI" id="CHEBI:18248"/>
    </ligandPart>
</feature>
<comment type="caution">
    <text evidence="14">The sequence shown here is derived from an EMBL/GenBank/DDBJ whole genome shotgun (WGS) entry which is preliminary data.</text>
</comment>
<evidence type="ECO:0000256" key="9">
    <source>
        <dbReference type="ARBA" id="ARBA00023002"/>
    </source>
</evidence>
<comment type="cofactor">
    <cofactor evidence="1 13">
        <name>heme</name>
        <dbReference type="ChEBI" id="CHEBI:30413"/>
    </cofactor>
</comment>
<evidence type="ECO:0000256" key="7">
    <source>
        <dbReference type="ARBA" id="ARBA00022723"/>
    </source>
</evidence>
<dbReference type="GO" id="GO:0016020">
    <property type="term" value="C:membrane"/>
    <property type="evidence" value="ECO:0007669"/>
    <property type="project" value="UniProtKB-SubCell"/>
</dbReference>
<organism evidence="14 15">
    <name type="scientific">Pleurotus eryngii</name>
    <name type="common">Boletus of the steppes</name>
    <dbReference type="NCBI Taxonomy" id="5323"/>
    <lineage>
        <taxon>Eukaryota</taxon>
        <taxon>Fungi</taxon>
        <taxon>Dikarya</taxon>
        <taxon>Basidiomycota</taxon>
        <taxon>Agaricomycotina</taxon>
        <taxon>Agaricomycetes</taxon>
        <taxon>Agaricomycetidae</taxon>
        <taxon>Agaricales</taxon>
        <taxon>Pleurotineae</taxon>
        <taxon>Pleurotaceae</taxon>
        <taxon>Pleurotus</taxon>
    </lineage>
</organism>
<dbReference type="PRINTS" id="PR00463">
    <property type="entry name" value="EP450I"/>
</dbReference>
<evidence type="ECO:0000256" key="10">
    <source>
        <dbReference type="ARBA" id="ARBA00023004"/>
    </source>
</evidence>
<keyword evidence="8" id="KW-1133">Transmembrane helix</keyword>
<evidence type="ECO:0000256" key="8">
    <source>
        <dbReference type="ARBA" id="ARBA00022989"/>
    </source>
</evidence>
<keyword evidence="9" id="KW-0560">Oxidoreductase</keyword>
<dbReference type="GO" id="GO:0020037">
    <property type="term" value="F:heme binding"/>
    <property type="evidence" value="ECO:0007669"/>
    <property type="project" value="InterPro"/>
</dbReference>
<dbReference type="PANTHER" id="PTHR24305">
    <property type="entry name" value="CYTOCHROME P450"/>
    <property type="match status" value="1"/>
</dbReference>
<evidence type="ECO:0000256" key="3">
    <source>
        <dbReference type="ARBA" id="ARBA00004721"/>
    </source>
</evidence>
<evidence type="ECO:0000256" key="4">
    <source>
        <dbReference type="ARBA" id="ARBA00010617"/>
    </source>
</evidence>
<dbReference type="SUPFAM" id="SSF48264">
    <property type="entry name" value="Cytochrome P450"/>
    <property type="match status" value="1"/>
</dbReference>
<dbReference type="InterPro" id="IPR036396">
    <property type="entry name" value="Cyt_P450_sf"/>
</dbReference>
<keyword evidence="7 13" id="KW-0479">Metal-binding</keyword>
<sequence>MAYASPVFLLVQTLAIYATSWALWRVVRSLFIRSPFHELPGPPRDSLITGNLSHVYSPEGIPWHFNMSKKYGRVFRVHGLFGAEQLYVSDPRALHHIVVKDQSVYEETSMFTEGNRLIFGDGLLSTGGDDHKRQRKLLNPAFSAAHLRQLVPIFYPITYQLRDVLDGLLQDGPQEIDMLNWMSRTALEYIGQGGLGYSFDSFNQKSINPYSQAVKDLFPAIFQFAVVRQYLPYLVKIGTPSLRRHFLELIPNDALQRVKEIVDTMHNTSVNIFKRKKAALEAGEEVSSLEVGKGKDLMSLLLKANSVADERDRLPDNELLAQMNTLIFAAHDTTSSSLARMLHILALHPNEQERVRAEVIAARANVNGADFGYDELMALPYLDAVVRESLRLHAPFTFISRTARKEMILPFSTPILVQDPSSNGRTHVTSVHVKPNTNIILGLGAANRDPQIWGEDADEWSPDRWLNQPPEEVAKERLPGIYSGIMTFMGGGRACIGAKFSIVEIKIVLTMLLEKYRFELPREEIVWRNNSMATPTTSRRLHDTPHLPLKVSYI</sequence>
<evidence type="ECO:0000313" key="15">
    <source>
        <dbReference type="Proteomes" id="UP000807025"/>
    </source>
</evidence>
<evidence type="ECO:0000256" key="1">
    <source>
        <dbReference type="ARBA" id="ARBA00001971"/>
    </source>
</evidence>
<dbReference type="Gene3D" id="1.10.630.10">
    <property type="entry name" value="Cytochrome P450"/>
    <property type="match status" value="1"/>
</dbReference>
<evidence type="ECO:0000256" key="13">
    <source>
        <dbReference type="PIRSR" id="PIRSR602401-1"/>
    </source>
</evidence>
<keyword evidence="11" id="KW-0503">Monooxygenase</keyword>
<dbReference type="AlphaFoldDB" id="A0A9P6DBJ7"/>
<dbReference type="EMBL" id="MU154536">
    <property type="protein sequence ID" value="KAF9498682.1"/>
    <property type="molecule type" value="Genomic_DNA"/>
</dbReference>
<reference evidence="14" key="1">
    <citation type="submission" date="2020-11" db="EMBL/GenBank/DDBJ databases">
        <authorList>
            <consortium name="DOE Joint Genome Institute"/>
            <person name="Ahrendt S."/>
            <person name="Riley R."/>
            <person name="Andreopoulos W."/>
            <person name="Labutti K."/>
            <person name="Pangilinan J."/>
            <person name="Ruiz-Duenas F.J."/>
            <person name="Barrasa J.M."/>
            <person name="Sanchez-Garcia M."/>
            <person name="Camarero S."/>
            <person name="Miyauchi S."/>
            <person name="Serrano A."/>
            <person name="Linde D."/>
            <person name="Babiker R."/>
            <person name="Drula E."/>
            <person name="Ayuso-Fernandez I."/>
            <person name="Pacheco R."/>
            <person name="Padilla G."/>
            <person name="Ferreira P."/>
            <person name="Barriuso J."/>
            <person name="Kellner H."/>
            <person name="Castanera R."/>
            <person name="Alfaro M."/>
            <person name="Ramirez L."/>
            <person name="Pisabarro A.G."/>
            <person name="Kuo A."/>
            <person name="Tritt A."/>
            <person name="Lipzen A."/>
            <person name="He G."/>
            <person name="Yan M."/>
            <person name="Ng V."/>
            <person name="Cullen D."/>
            <person name="Martin F."/>
            <person name="Rosso M.-N."/>
            <person name="Henrissat B."/>
            <person name="Hibbett D."/>
            <person name="Martinez A.T."/>
            <person name="Grigoriev I.V."/>
        </authorList>
    </citation>
    <scope>NUCLEOTIDE SEQUENCE</scope>
    <source>
        <strain evidence="14">ATCC 90797</strain>
    </source>
</reference>
<gene>
    <name evidence="14" type="ORF">BDN71DRAFT_1503749</name>
</gene>
<comment type="pathway">
    <text evidence="3">Secondary metabolite biosynthesis; terpenoid biosynthesis.</text>
</comment>
<dbReference type="InterPro" id="IPR002401">
    <property type="entry name" value="Cyt_P450_E_grp-I"/>
</dbReference>
<keyword evidence="10 13" id="KW-0408">Iron</keyword>
<evidence type="ECO:0000256" key="11">
    <source>
        <dbReference type="ARBA" id="ARBA00023033"/>
    </source>
</evidence>
<evidence type="ECO:0000256" key="5">
    <source>
        <dbReference type="ARBA" id="ARBA00022617"/>
    </source>
</evidence>
<proteinExistence type="inferred from homology"/>
<evidence type="ECO:0000313" key="14">
    <source>
        <dbReference type="EMBL" id="KAF9498682.1"/>
    </source>
</evidence>
<dbReference type="OrthoDB" id="1470350at2759"/>
<dbReference type="GO" id="GO:0016705">
    <property type="term" value="F:oxidoreductase activity, acting on paired donors, with incorporation or reduction of molecular oxygen"/>
    <property type="evidence" value="ECO:0007669"/>
    <property type="project" value="InterPro"/>
</dbReference>
<comment type="subcellular location">
    <subcellularLocation>
        <location evidence="2">Membrane</location>
    </subcellularLocation>
</comment>
<keyword evidence="5 13" id="KW-0349">Heme</keyword>
<evidence type="ECO:0000256" key="6">
    <source>
        <dbReference type="ARBA" id="ARBA00022692"/>
    </source>
</evidence>
<dbReference type="GO" id="GO:0004497">
    <property type="term" value="F:monooxygenase activity"/>
    <property type="evidence" value="ECO:0007669"/>
    <property type="project" value="UniProtKB-KW"/>
</dbReference>
<keyword evidence="15" id="KW-1185">Reference proteome</keyword>
<dbReference type="Pfam" id="PF00067">
    <property type="entry name" value="p450"/>
    <property type="match status" value="1"/>
</dbReference>
<dbReference type="PRINTS" id="PR00385">
    <property type="entry name" value="P450"/>
</dbReference>
<comment type="similarity">
    <text evidence="4">Belongs to the cytochrome P450 family.</text>
</comment>